<evidence type="ECO:0000313" key="2">
    <source>
        <dbReference type="Proteomes" id="UP000308600"/>
    </source>
</evidence>
<organism evidence="1 2">
    <name type="scientific">Pluteus cervinus</name>
    <dbReference type="NCBI Taxonomy" id="181527"/>
    <lineage>
        <taxon>Eukaryota</taxon>
        <taxon>Fungi</taxon>
        <taxon>Dikarya</taxon>
        <taxon>Basidiomycota</taxon>
        <taxon>Agaricomycotina</taxon>
        <taxon>Agaricomycetes</taxon>
        <taxon>Agaricomycetidae</taxon>
        <taxon>Agaricales</taxon>
        <taxon>Pluteineae</taxon>
        <taxon>Pluteaceae</taxon>
        <taxon>Pluteus</taxon>
    </lineage>
</organism>
<name>A0ACD3AL12_9AGAR</name>
<dbReference type="EMBL" id="ML208417">
    <property type="protein sequence ID" value="TFK66029.1"/>
    <property type="molecule type" value="Genomic_DNA"/>
</dbReference>
<gene>
    <name evidence="1" type="ORF">BDN72DRAFT_844800</name>
</gene>
<accession>A0ACD3AL12</accession>
<protein>
    <submittedName>
        <fullName evidence="1">Uncharacterized protein</fullName>
    </submittedName>
</protein>
<sequence>MTLTVTTTDVSPITEAPRHRRATSAAGASVTISVVGSPSGEKHQERIKSMPEPWKVDYYLHGSSKLAYPFLRLEALYFQFLCMIAWGRTDMKTLWKNMGDREAFRDISKNAKDSLDNTNIMSGLLLATSAVFLSATTPRPDMLAFSSTVSYVFMMFSFGVAMGAMLTGCVVQLVIARWTPRFIVSLTPTRVRLHCCLILLGFPLFAVAISCNACAVGLLVASFQSPYAYILAGAVFLVALPWSLFMIFVWLSLAPAIDRFRRSVFTHHPTDQERLQQQEPTSDGSSDVKEKAAAS</sequence>
<proteinExistence type="predicted"/>
<evidence type="ECO:0000313" key="1">
    <source>
        <dbReference type="EMBL" id="TFK66029.1"/>
    </source>
</evidence>
<keyword evidence="2" id="KW-1185">Reference proteome</keyword>
<reference evidence="1 2" key="1">
    <citation type="journal article" date="2019" name="Nat. Ecol. Evol.">
        <title>Megaphylogeny resolves global patterns of mushroom evolution.</title>
        <authorList>
            <person name="Varga T."/>
            <person name="Krizsan K."/>
            <person name="Foldi C."/>
            <person name="Dima B."/>
            <person name="Sanchez-Garcia M."/>
            <person name="Sanchez-Ramirez S."/>
            <person name="Szollosi G.J."/>
            <person name="Szarkandi J.G."/>
            <person name="Papp V."/>
            <person name="Albert L."/>
            <person name="Andreopoulos W."/>
            <person name="Angelini C."/>
            <person name="Antonin V."/>
            <person name="Barry K.W."/>
            <person name="Bougher N.L."/>
            <person name="Buchanan P."/>
            <person name="Buyck B."/>
            <person name="Bense V."/>
            <person name="Catcheside P."/>
            <person name="Chovatia M."/>
            <person name="Cooper J."/>
            <person name="Damon W."/>
            <person name="Desjardin D."/>
            <person name="Finy P."/>
            <person name="Geml J."/>
            <person name="Haridas S."/>
            <person name="Hughes K."/>
            <person name="Justo A."/>
            <person name="Karasinski D."/>
            <person name="Kautmanova I."/>
            <person name="Kiss B."/>
            <person name="Kocsube S."/>
            <person name="Kotiranta H."/>
            <person name="LaButti K.M."/>
            <person name="Lechner B.E."/>
            <person name="Liimatainen K."/>
            <person name="Lipzen A."/>
            <person name="Lukacs Z."/>
            <person name="Mihaltcheva S."/>
            <person name="Morgado L.N."/>
            <person name="Niskanen T."/>
            <person name="Noordeloos M.E."/>
            <person name="Ohm R.A."/>
            <person name="Ortiz-Santana B."/>
            <person name="Ovrebo C."/>
            <person name="Racz N."/>
            <person name="Riley R."/>
            <person name="Savchenko A."/>
            <person name="Shiryaev A."/>
            <person name="Soop K."/>
            <person name="Spirin V."/>
            <person name="Szebenyi C."/>
            <person name="Tomsovsky M."/>
            <person name="Tulloss R.E."/>
            <person name="Uehling J."/>
            <person name="Grigoriev I.V."/>
            <person name="Vagvolgyi C."/>
            <person name="Papp T."/>
            <person name="Martin F.M."/>
            <person name="Miettinen O."/>
            <person name="Hibbett D.S."/>
            <person name="Nagy L.G."/>
        </authorList>
    </citation>
    <scope>NUCLEOTIDE SEQUENCE [LARGE SCALE GENOMIC DNA]</scope>
    <source>
        <strain evidence="1 2">NL-1719</strain>
    </source>
</reference>
<dbReference type="Proteomes" id="UP000308600">
    <property type="component" value="Unassembled WGS sequence"/>
</dbReference>